<dbReference type="EMBL" id="AMWN01000006">
    <property type="protein sequence ID" value="EXJ83146.1"/>
    <property type="molecule type" value="Genomic_DNA"/>
</dbReference>
<keyword evidence="7" id="KW-0539">Nucleus</keyword>
<dbReference type="Proteomes" id="UP000019484">
    <property type="component" value="Unassembled WGS sequence"/>
</dbReference>
<evidence type="ECO:0008006" key="10">
    <source>
        <dbReference type="Google" id="ProtNLM"/>
    </source>
</evidence>
<dbReference type="GO" id="GO:0005634">
    <property type="term" value="C:nucleus"/>
    <property type="evidence" value="ECO:0007669"/>
    <property type="project" value="UniProtKB-SubCell"/>
</dbReference>
<dbReference type="InterPro" id="IPR051089">
    <property type="entry name" value="prtT"/>
</dbReference>
<reference evidence="8 9" key="1">
    <citation type="submission" date="2013-03" db="EMBL/GenBank/DDBJ databases">
        <title>The Genome Sequence of Capronia coronata CBS 617.96.</title>
        <authorList>
            <consortium name="The Broad Institute Genomics Platform"/>
            <person name="Cuomo C."/>
            <person name="de Hoog S."/>
            <person name="Gorbushina A."/>
            <person name="Walker B."/>
            <person name="Young S.K."/>
            <person name="Zeng Q."/>
            <person name="Gargeya S."/>
            <person name="Fitzgerald M."/>
            <person name="Haas B."/>
            <person name="Abouelleil A."/>
            <person name="Allen A.W."/>
            <person name="Alvarado L."/>
            <person name="Arachchi H.M."/>
            <person name="Berlin A.M."/>
            <person name="Chapman S.B."/>
            <person name="Gainer-Dewar J."/>
            <person name="Goldberg J."/>
            <person name="Griggs A."/>
            <person name="Gujja S."/>
            <person name="Hansen M."/>
            <person name="Howarth C."/>
            <person name="Imamovic A."/>
            <person name="Ireland A."/>
            <person name="Larimer J."/>
            <person name="McCowan C."/>
            <person name="Murphy C."/>
            <person name="Pearson M."/>
            <person name="Poon T.W."/>
            <person name="Priest M."/>
            <person name="Roberts A."/>
            <person name="Saif S."/>
            <person name="Shea T."/>
            <person name="Sisk P."/>
            <person name="Sykes S."/>
            <person name="Wortman J."/>
            <person name="Nusbaum C."/>
            <person name="Birren B."/>
        </authorList>
    </citation>
    <scope>NUCLEOTIDE SEQUENCE [LARGE SCALE GENOMIC DNA]</scope>
    <source>
        <strain evidence="8 9">CBS 617.96</strain>
    </source>
</reference>
<evidence type="ECO:0000256" key="2">
    <source>
        <dbReference type="ARBA" id="ARBA00022723"/>
    </source>
</evidence>
<protein>
    <recommendedName>
        <fullName evidence="10">Transcription factor domain-containing protein</fullName>
    </recommendedName>
</protein>
<dbReference type="GO" id="GO:0000976">
    <property type="term" value="F:transcription cis-regulatory region binding"/>
    <property type="evidence" value="ECO:0007669"/>
    <property type="project" value="TreeGrafter"/>
</dbReference>
<keyword evidence="6" id="KW-0804">Transcription</keyword>
<comment type="subcellular location">
    <subcellularLocation>
        <location evidence="1">Nucleus</location>
    </subcellularLocation>
</comment>
<proteinExistence type="predicted"/>
<dbReference type="GeneID" id="19161631"/>
<keyword evidence="9" id="KW-1185">Reference proteome</keyword>
<keyword evidence="4" id="KW-0805">Transcription regulation</keyword>
<comment type="caution">
    <text evidence="8">The sequence shown here is derived from an EMBL/GenBank/DDBJ whole genome shotgun (WGS) entry which is preliminary data.</text>
</comment>
<keyword evidence="5" id="KW-0238">DNA-binding</keyword>
<keyword evidence="3" id="KW-0862">Zinc</keyword>
<accession>W9Y1L6</accession>
<evidence type="ECO:0000256" key="7">
    <source>
        <dbReference type="ARBA" id="ARBA00023242"/>
    </source>
</evidence>
<evidence type="ECO:0000256" key="3">
    <source>
        <dbReference type="ARBA" id="ARBA00022833"/>
    </source>
</evidence>
<evidence type="ECO:0000256" key="6">
    <source>
        <dbReference type="ARBA" id="ARBA00023163"/>
    </source>
</evidence>
<evidence type="ECO:0000256" key="5">
    <source>
        <dbReference type="ARBA" id="ARBA00023125"/>
    </source>
</evidence>
<evidence type="ECO:0000313" key="9">
    <source>
        <dbReference type="Proteomes" id="UP000019484"/>
    </source>
</evidence>
<dbReference type="RefSeq" id="XP_007725832.1">
    <property type="nucleotide sequence ID" value="XM_007727642.1"/>
</dbReference>
<dbReference type="eggNOG" id="ENOG502QUEK">
    <property type="taxonomic scope" value="Eukaryota"/>
</dbReference>
<keyword evidence="2" id="KW-0479">Metal-binding</keyword>
<dbReference type="STRING" id="1182541.W9Y1L6"/>
<dbReference type="AlphaFoldDB" id="W9Y1L6"/>
<name>W9Y1L6_9EURO</name>
<dbReference type="OrthoDB" id="2595934at2759"/>
<evidence type="ECO:0000256" key="4">
    <source>
        <dbReference type="ARBA" id="ARBA00023015"/>
    </source>
</evidence>
<dbReference type="HOGENOM" id="CLU_021797_1_0_1"/>
<dbReference type="GO" id="GO:0046872">
    <property type="term" value="F:metal ion binding"/>
    <property type="evidence" value="ECO:0007669"/>
    <property type="project" value="UniProtKB-KW"/>
</dbReference>
<dbReference type="GO" id="GO:0000981">
    <property type="term" value="F:DNA-binding transcription factor activity, RNA polymerase II-specific"/>
    <property type="evidence" value="ECO:0007669"/>
    <property type="project" value="TreeGrafter"/>
</dbReference>
<sequence>MPLSVSHAFLLSNARLIDTRFHIHYGRWVRFAEDTSTPALLVQVRRSPLLLCSIFLIAVRHTTQELADQLAPLLFEEARRLVSSALLDTPQPVEFFQAALVLSLWSTTIGQTPLSIDSWLLTGYALQQGLASSHFSGILHPEKEPNNTADLDAWCLWNHICIAHLQYCVGTRRQALLNQAQISRCVRLLENDKMTNFEARMAAEIKLYWIIYEKCCISPLDIAGTKNALRSWHQEWAALFDQPRAQFLEMGFHFAHLIASSQALKSARAVIRGSILTEMVNLSKAIINLAMETTDERTRHLTDHIYHIITFSALTLCRLVHAYESKLRAAGHDIAALDELVFRLVGWLRSIGLPCHAAHLLGDIVLAQFTKLRPAFRHVSTASYTTPRDMTGSHVNGLNLSNDQALPDDITYMYPEFIFDANTVADWPQWDMMLSDTDLPV</sequence>
<organism evidence="8 9">
    <name type="scientific">Capronia coronata CBS 617.96</name>
    <dbReference type="NCBI Taxonomy" id="1182541"/>
    <lineage>
        <taxon>Eukaryota</taxon>
        <taxon>Fungi</taxon>
        <taxon>Dikarya</taxon>
        <taxon>Ascomycota</taxon>
        <taxon>Pezizomycotina</taxon>
        <taxon>Eurotiomycetes</taxon>
        <taxon>Chaetothyriomycetidae</taxon>
        <taxon>Chaetothyriales</taxon>
        <taxon>Herpotrichiellaceae</taxon>
        <taxon>Capronia</taxon>
    </lineage>
</organism>
<dbReference type="PANTHER" id="PTHR31845:SF34">
    <property type="entry name" value="TRANSCRIPTIONAL ACTIVATOR OF PROTEASES PRTT"/>
    <property type="match status" value="1"/>
</dbReference>
<gene>
    <name evidence="8" type="ORF">A1O1_06765</name>
</gene>
<evidence type="ECO:0000313" key="8">
    <source>
        <dbReference type="EMBL" id="EXJ83146.1"/>
    </source>
</evidence>
<dbReference type="PANTHER" id="PTHR31845">
    <property type="entry name" value="FINGER DOMAIN PROTEIN, PUTATIVE-RELATED"/>
    <property type="match status" value="1"/>
</dbReference>
<evidence type="ECO:0000256" key="1">
    <source>
        <dbReference type="ARBA" id="ARBA00004123"/>
    </source>
</evidence>